<proteinExistence type="predicted"/>
<evidence type="ECO:0000256" key="1">
    <source>
        <dbReference type="SAM" id="Phobius"/>
    </source>
</evidence>
<evidence type="ECO:0000313" key="2">
    <source>
        <dbReference type="EMBL" id="RYR53726.1"/>
    </source>
</evidence>
<evidence type="ECO:0000313" key="3">
    <source>
        <dbReference type="Proteomes" id="UP000289738"/>
    </source>
</evidence>
<keyword evidence="3" id="KW-1185">Reference proteome</keyword>
<keyword evidence="1" id="KW-0812">Transmembrane</keyword>
<dbReference type="PANTHER" id="PTHR37192:SF2">
    <property type="entry name" value="TRANSMEMBRANE PROTEIN"/>
    <property type="match status" value="1"/>
</dbReference>
<keyword evidence="1" id="KW-1133">Transmembrane helix</keyword>
<protein>
    <submittedName>
        <fullName evidence="2">Uncharacterized protein</fullName>
    </submittedName>
</protein>
<keyword evidence="1" id="KW-0472">Membrane</keyword>
<sequence>MESLSSSPSLSVWDSIIVLLVRPVLAIAFVISIIALGWFVAWKLVLVHVPLVQEIFGLKKKTVRSKPPTVLCGTCLSNSNLMLGYDSLELILELVGVWQQRWPVKPRIGARASFESKPTRLKKEKEETMQCDWKRELQLGTRESKKDGIKEERHHKSKVGQHGLSCVREFRPHTPTFCVCETSLACLID</sequence>
<dbReference type="Proteomes" id="UP000289738">
    <property type="component" value="Chromosome A06"/>
</dbReference>
<dbReference type="InterPro" id="IPR031851">
    <property type="entry name" value="DUF4750"/>
</dbReference>
<dbReference type="Pfam" id="PF15938">
    <property type="entry name" value="DUF4750"/>
    <property type="match status" value="1"/>
</dbReference>
<reference evidence="2 3" key="1">
    <citation type="submission" date="2019-01" db="EMBL/GenBank/DDBJ databases">
        <title>Sequencing of cultivated peanut Arachis hypogaea provides insights into genome evolution and oil improvement.</title>
        <authorList>
            <person name="Chen X."/>
        </authorList>
    </citation>
    <scope>NUCLEOTIDE SEQUENCE [LARGE SCALE GENOMIC DNA]</scope>
    <source>
        <strain evidence="3">cv. Fuhuasheng</strain>
        <tissue evidence="2">Leaves</tissue>
    </source>
</reference>
<gene>
    <name evidence="2" type="ORF">Ahy_A06g028943</name>
</gene>
<dbReference type="EMBL" id="SDMP01000006">
    <property type="protein sequence ID" value="RYR53726.1"/>
    <property type="molecule type" value="Genomic_DNA"/>
</dbReference>
<accession>A0A445CRY6</accession>
<feature type="transmembrane region" description="Helical" evidence="1">
    <location>
        <begin position="20"/>
        <end position="41"/>
    </location>
</feature>
<dbReference type="AlphaFoldDB" id="A0A445CRY6"/>
<name>A0A445CRY6_ARAHY</name>
<comment type="caution">
    <text evidence="2">The sequence shown here is derived from an EMBL/GenBank/DDBJ whole genome shotgun (WGS) entry which is preliminary data.</text>
</comment>
<dbReference type="PANTHER" id="PTHR37192">
    <property type="entry name" value="TRANSMEMBRANE PROTEIN"/>
    <property type="match status" value="1"/>
</dbReference>
<organism evidence="2 3">
    <name type="scientific">Arachis hypogaea</name>
    <name type="common">Peanut</name>
    <dbReference type="NCBI Taxonomy" id="3818"/>
    <lineage>
        <taxon>Eukaryota</taxon>
        <taxon>Viridiplantae</taxon>
        <taxon>Streptophyta</taxon>
        <taxon>Embryophyta</taxon>
        <taxon>Tracheophyta</taxon>
        <taxon>Spermatophyta</taxon>
        <taxon>Magnoliopsida</taxon>
        <taxon>eudicotyledons</taxon>
        <taxon>Gunneridae</taxon>
        <taxon>Pentapetalae</taxon>
        <taxon>rosids</taxon>
        <taxon>fabids</taxon>
        <taxon>Fabales</taxon>
        <taxon>Fabaceae</taxon>
        <taxon>Papilionoideae</taxon>
        <taxon>50 kb inversion clade</taxon>
        <taxon>dalbergioids sensu lato</taxon>
        <taxon>Dalbergieae</taxon>
        <taxon>Pterocarpus clade</taxon>
        <taxon>Arachis</taxon>
    </lineage>
</organism>